<protein>
    <recommendedName>
        <fullName evidence="2">Transgelin</fullName>
    </recommendedName>
</protein>
<accession>R7TBZ2</accession>
<feature type="region of interest" description="Disordered" evidence="3">
    <location>
        <begin position="107"/>
        <end position="128"/>
    </location>
</feature>
<keyword evidence="7" id="KW-1185">Reference proteome</keyword>
<gene>
    <name evidence="5" type="ORF">CAPTEDRAFT_168344</name>
</gene>
<dbReference type="EnsemblMetazoa" id="CapteT168344">
    <property type="protein sequence ID" value="CapteP168344"/>
    <property type="gene ID" value="CapteG168344"/>
</dbReference>
<dbReference type="PROSITE" id="PS01052">
    <property type="entry name" value="CALPONIN_1"/>
    <property type="match status" value="1"/>
</dbReference>
<dbReference type="InterPro" id="IPR050606">
    <property type="entry name" value="Calponin-like"/>
</dbReference>
<dbReference type="OMA" id="CIHAMAR"/>
<dbReference type="SUPFAM" id="SSF47576">
    <property type="entry name" value="Calponin-homology domain, CH-domain"/>
    <property type="match status" value="1"/>
</dbReference>
<dbReference type="HOGENOM" id="CLU_055232_1_2_1"/>
<dbReference type="PANTHER" id="PTHR47385">
    <property type="entry name" value="CALPONIN"/>
    <property type="match status" value="1"/>
</dbReference>
<sequence>MNKLKPKSVKKIHAKGGNFVLMQNIEAFQNGMKAYGVPHDEIFQTVDLFEARNVHQVVLSLGALARLVSNKPDYTGPAYGPKMSSENKREFTEEQLRAGDAHVSLQYGSNKGASQAGLNMGKQRSVHD</sequence>
<dbReference type="GO" id="GO:0015629">
    <property type="term" value="C:actin cytoskeleton"/>
    <property type="evidence" value="ECO:0007669"/>
    <property type="project" value="TreeGrafter"/>
</dbReference>
<dbReference type="InterPro" id="IPR000557">
    <property type="entry name" value="Calponin_repeat"/>
</dbReference>
<feature type="compositionally biased region" description="Polar residues" evidence="3">
    <location>
        <begin position="107"/>
        <end position="117"/>
    </location>
</feature>
<reference evidence="6" key="3">
    <citation type="submission" date="2015-06" db="UniProtKB">
        <authorList>
            <consortium name="EnsemblMetazoa"/>
        </authorList>
    </citation>
    <scope>IDENTIFICATION</scope>
</reference>
<comment type="similarity">
    <text evidence="1 2">Belongs to the calponin family.</text>
</comment>
<dbReference type="STRING" id="283909.R7TBZ2"/>
<dbReference type="OrthoDB" id="21595at2759"/>
<dbReference type="PROSITE" id="PS51122">
    <property type="entry name" value="CALPONIN_2"/>
    <property type="match status" value="1"/>
</dbReference>
<feature type="domain" description="Calponin-homology (CH)" evidence="4">
    <location>
        <begin position="1"/>
        <end position="69"/>
    </location>
</feature>
<dbReference type="Proteomes" id="UP000014760">
    <property type="component" value="Unassembled WGS sequence"/>
</dbReference>
<evidence type="ECO:0000256" key="1">
    <source>
        <dbReference type="ARBA" id="ARBA00009631"/>
    </source>
</evidence>
<name>R7TBZ2_CAPTE</name>
<dbReference type="Pfam" id="PF00307">
    <property type="entry name" value="CH"/>
    <property type="match status" value="1"/>
</dbReference>
<dbReference type="PRINTS" id="PR00888">
    <property type="entry name" value="SM22CALPONIN"/>
</dbReference>
<reference evidence="5 7" key="2">
    <citation type="journal article" date="2013" name="Nature">
        <title>Insights into bilaterian evolution from three spiralian genomes.</title>
        <authorList>
            <person name="Simakov O."/>
            <person name="Marletaz F."/>
            <person name="Cho S.J."/>
            <person name="Edsinger-Gonzales E."/>
            <person name="Havlak P."/>
            <person name="Hellsten U."/>
            <person name="Kuo D.H."/>
            <person name="Larsson T."/>
            <person name="Lv J."/>
            <person name="Arendt D."/>
            <person name="Savage R."/>
            <person name="Osoegawa K."/>
            <person name="de Jong P."/>
            <person name="Grimwood J."/>
            <person name="Chapman J.A."/>
            <person name="Shapiro H."/>
            <person name="Aerts A."/>
            <person name="Otillar R.P."/>
            <person name="Terry A.Y."/>
            <person name="Boore J.L."/>
            <person name="Grigoriev I.V."/>
            <person name="Lindberg D.R."/>
            <person name="Seaver E.C."/>
            <person name="Weisblat D.A."/>
            <person name="Putnam N.H."/>
            <person name="Rokhsar D.S."/>
        </authorList>
    </citation>
    <scope>NUCLEOTIDE SEQUENCE</scope>
    <source>
        <strain evidence="5 7">I ESC-2004</strain>
    </source>
</reference>
<dbReference type="InterPro" id="IPR001715">
    <property type="entry name" value="CH_dom"/>
</dbReference>
<dbReference type="GO" id="GO:0007015">
    <property type="term" value="P:actin filament organization"/>
    <property type="evidence" value="ECO:0007669"/>
    <property type="project" value="TreeGrafter"/>
</dbReference>
<dbReference type="EMBL" id="KB311578">
    <property type="protein sequence ID" value="ELT89012.1"/>
    <property type="molecule type" value="Genomic_DNA"/>
</dbReference>
<evidence type="ECO:0000313" key="5">
    <source>
        <dbReference type="EMBL" id="ELT89012.1"/>
    </source>
</evidence>
<evidence type="ECO:0000313" key="7">
    <source>
        <dbReference type="Proteomes" id="UP000014760"/>
    </source>
</evidence>
<organism evidence="5">
    <name type="scientific">Capitella teleta</name>
    <name type="common">Polychaete worm</name>
    <dbReference type="NCBI Taxonomy" id="283909"/>
    <lineage>
        <taxon>Eukaryota</taxon>
        <taxon>Metazoa</taxon>
        <taxon>Spiralia</taxon>
        <taxon>Lophotrochozoa</taxon>
        <taxon>Annelida</taxon>
        <taxon>Polychaeta</taxon>
        <taxon>Sedentaria</taxon>
        <taxon>Scolecida</taxon>
        <taxon>Capitellidae</taxon>
        <taxon>Capitella</taxon>
    </lineage>
</organism>
<evidence type="ECO:0000256" key="3">
    <source>
        <dbReference type="SAM" id="MobiDB-lite"/>
    </source>
</evidence>
<dbReference type="PROSITE" id="PS50021">
    <property type="entry name" value="CH"/>
    <property type="match status" value="1"/>
</dbReference>
<dbReference type="InterPro" id="IPR003096">
    <property type="entry name" value="SM22_calponin"/>
</dbReference>
<dbReference type="Gene3D" id="1.10.418.10">
    <property type="entry name" value="Calponin-like domain"/>
    <property type="match status" value="1"/>
</dbReference>
<proteinExistence type="inferred from homology"/>
<dbReference type="InterPro" id="IPR036872">
    <property type="entry name" value="CH_dom_sf"/>
</dbReference>
<evidence type="ECO:0000256" key="2">
    <source>
        <dbReference type="RuleBase" id="RU361224"/>
    </source>
</evidence>
<dbReference type="FunCoup" id="R7TBZ2">
    <property type="interactions" value="49"/>
</dbReference>
<reference evidence="7" key="1">
    <citation type="submission" date="2012-12" db="EMBL/GenBank/DDBJ databases">
        <authorList>
            <person name="Hellsten U."/>
            <person name="Grimwood J."/>
            <person name="Chapman J.A."/>
            <person name="Shapiro H."/>
            <person name="Aerts A."/>
            <person name="Otillar R.P."/>
            <person name="Terry A.Y."/>
            <person name="Boore J.L."/>
            <person name="Simakov O."/>
            <person name="Marletaz F."/>
            <person name="Cho S.-J."/>
            <person name="Edsinger-Gonzales E."/>
            <person name="Havlak P."/>
            <person name="Kuo D.-H."/>
            <person name="Larsson T."/>
            <person name="Lv J."/>
            <person name="Arendt D."/>
            <person name="Savage R."/>
            <person name="Osoegawa K."/>
            <person name="de Jong P."/>
            <person name="Lindberg D.R."/>
            <person name="Seaver E.C."/>
            <person name="Weisblat D.A."/>
            <person name="Putnam N.H."/>
            <person name="Grigoriev I.V."/>
            <person name="Rokhsar D.S."/>
        </authorList>
    </citation>
    <scope>NUCLEOTIDE SEQUENCE</scope>
    <source>
        <strain evidence="7">I ESC-2004</strain>
    </source>
</reference>
<dbReference type="Pfam" id="PF00402">
    <property type="entry name" value="Calponin"/>
    <property type="match status" value="1"/>
</dbReference>
<evidence type="ECO:0000259" key="4">
    <source>
        <dbReference type="PROSITE" id="PS50021"/>
    </source>
</evidence>
<dbReference type="GO" id="GO:0051015">
    <property type="term" value="F:actin filament binding"/>
    <property type="evidence" value="ECO:0007669"/>
    <property type="project" value="TreeGrafter"/>
</dbReference>
<evidence type="ECO:0000313" key="6">
    <source>
        <dbReference type="EnsemblMetazoa" id="CapteP168344"/>
    </source>
</evidence>
<dbReference type="AlphaFoldDB" id="R7TBZ2"/>
<dbReference type="EMBL" id="AMQN01003340">
    <property type="status" value="NOT_ANNOTATED_CDS"/>
    <property type="molecule type" value="Genomic_DNA"/>
</dbReference>
<dbReference type="PANTHER" id="PTHR47385:SF22">
    <property type="entry name" value="GH21596P"/>
    <property type="match status" value="1"/>
</dbReference>